<evidence type="ECO:0000256" key="1">
    <source>
        <dbReference type="ARBA" id="ARBA00004141"/>
    </source>
</evidence>
<evidence type="ECO:0000256" key="6">
    <source>
        <dbReference type="ARBA" id="ARBA00022989"/>
    </source>
</evidence>
<dbReference type="InterPro" id="IPR031330">
    <property type="entry name" value="Gly_Hdrlase_35_cat"/>
</dbReference>
<evidence type="ECO:0000256" key="8">
    <source>
        <dbReference type="ARBA" id="ARBA00023180"/>
    </source>
</evidence>
<evidence type="ECO:0000259" key="14">
    <source>
        <dbReference type="Pfam" id="PF21317"/>
    </source>
</evidence>
<dbReference type="GO" id="GO:0005737">
    <property type="term" value="C:cytoplasm"/>
    <property type="evidence" value="ECO:0007669"/>
    <property type="project" value="UniProtKB-ARBA"/>
</dbReference>
<protein>
    <recommendedName>
        <fullName evidence="10">Beta-galactosidase</fullName>
        <ecNumber evidence="10">3.2.1.23</ecNumber>
    </recommendedName>
</protein>
<organism evidence="16 17">
    <name type="scientific">Blomia tropicalis</name>
    <name type="common">Mite</name>
    <dbReference type="NCBI Taxonomy" id="40697"/>
    <lineage>
        <taxon>Eukaryota</taxon>
        <taxon>Metazoa</taxon>
        <taxon>Ecdysozoa</taxon>
        <taxon>Arthropoda</taxon>
        <taxon>Chelicerata</taxon>
        <taxon>Arachnida</taxon>
        <taxon>Acari</taxon>
        <taxon>Acariformes</taxon>
        <taxon>Sarcoptiformes</taxon>
        <taxon>Astigmata</taxon>
        <taxon>Glycyphagoidea</taxon>
        <taxon>Echimyopodidae</taxon>
        <taxon>Blomia</taxon>
    </lineage>
</organism>
<evidence type="ECO:0000256" key="5">
    <source>
        <dbReference type="ARBA" id="ARBA00022801"/>
    </source>
</evidence>
<accession>A0A9Q0MGQ8</accession>
<dbReference type="InterPro" id="IPR008979">
    <property type="entry name" value="Galactose-bd-like_sf"/>
</dbReference>
<dbReference type="PROSITE" id="PS01182">
    <property type="entry name" value="GLYCOSYL_HYDROL_F35"/>
    <property type="match status" value="1"/>
</dbReference>
<feature type="domain" description="Beta-galactosidase galactose-binding" evidence="15">
    <location>
        <begin position="816"/>
        <end position="876"/>
    </location>
</feature>
<name>A0A9Q0MGQ8_BLOTA</name>
<comment type="catalytic activity">
    <reaction evidence="10">
        <text>Hydrolysis of terminal non-reducing beta-D-galactose residues in beta-D-galactosides.</text>
        <dbReference type="EC" id="3.2.1.23"/>
    </reaction>
</comment>
<keyword evidence="7 12" id="KW-0472">Membrane</keyword>
<dbReference type="Proteomes" id="UP001142055">
    <property type="component" value="Chromosome 1"/>
</dbReference>
<dbReference type="Pfam" id="PF21317">
    <property type="entry name" value="BetaGal_ABD_1"/>
    <property type="match status" value="1"/>
</dbReference>
<feature type="domain" description="Beta-galactosidase 1-like first all-beta" evidence="14">
    <location>
        <begin position="701"/>
        <end position="804"/>
    </location>
</feature>
<dbReference type="InterPro" id="IPR007305">
    <property type="entry name" value="Vesicle_transpt_Got1/SFT2"/>
</dbReference>
<keyword evidence="4" id="KW-0732">Signal</keyword>
<dbReference type="EC" id="3.2.1.23" evidence="10"/>
<dbReference type="OMA" id="FQSMRLY"/>
<evidence type="ECO:0000256" key="2">
    <source>
        <dbReference type="ARBA" id="ARBA00009809"/>
    </source>
</evidence>
<evidence type="ECO:0000256" key="10">
    <source>
        <dbReference type="RuleBase" id="RU000675"/>
    </source>
</evidence>
<feature type="domain" description="Glycoside hydrolase 35 catalytic" evidence="13">
    <location>
        <begin position="334"/>
        <end position="657"/>
    </location>
</feature>
<dbReference type="InterPro" id="IPR048912">
    <property type="entry name" value="BetaGal1-like_ABD1"/>
</dbReference>
<evidence type="ECO:0000256" key="3">
    <source>
        <dbReference type="ARBA" id="ARBA00022692"/>
    </source>
</evidence>
<dbReference type="InterPro" id="IPR001944">
    <property type="entry name" value="Glycoside_Hdrlase_35"/>
</dbReference>
<gene>
    <name evidence="16" type="ORF">RDWZM_002662</name>
</gene>
<comment type="caution">
    <text evidence="16">The sequence shown here is derived from an EMBL/GenBank/DDBJ whole genome shotgun (WGS) entry which is preliminary data.</text>
</comment>
<proteinExistence type="inferred from homology"/>
<dbReference type="Gene3D" id="2.60.120.260">
    <property type="entry name" value="Galactose-binding domain-like"/>
    <property type="match status" value="2"/>
</dbReference>
<dbReference type="PANTHER" id="PTHR23421">
    <property type="entry name" value="BETA-GALACTOSIDASE RELATED"/>
    <property type="match status" value="1"/>
</dbReference>
<dbReference type="GO" id="GO:0012505">
    <property type="term" value="C:endomembrane system"/>
    <property type="evidence" value="ECO:0007669"/>
    <property type="project" value="UniProtKB-ARBA"/>
</dbReference>
<dbReference type="SUPFAM" id="SSF51445">
    <property type="entry name" value="(Trans)glycosidases"/>
    <property type="match status" value="1"/>
</dbReference>
<dbReference type="FunFam" id="3.20.20.80:FF:000017">
    <property type="entry name" value="Beta-galactosidase"/>
    <property type="match status" value="1"/>
</dbReference>
<dbReference type="SUPFAM" id="SSF49785">
    <property type="entry name" value="Galactose-binding domain-like"/>
    <property type="match status" value="1"/>
</dbReference>
<evidence type="ECO:0000256" key="11">
    <source>
        <dbReference type="RuleBase" id="RU003679"/>
    </source>
</evidence>
<dbReference type="EMBL" id="JAPWDV010000001">
    <property type="protein sequence ID" value="KAJ6224117.1"/>
    <property type="molecule type" value="Genomic_DNA"/>
</dbReference>
<dbReference type="InterPro" id="IPR019801">
    <property type="entry name" value="Glyco_hydro_35_CS"/>
</dbReference>
<evidence type="ECO:0000313" key="16">
    <source>
        <dbReference type="EMBL" id="KAJ6224117.1"/>
    </source>
</evidence>
<keyword evidence="9 10" id="KW-0326">Glycosidase</keyword>
<dbReference type="InterPro" id="IPR048913">
    <property type="entry name" value="BetaGal_gal-bd"/>
</dbReference>
<comment type="subcellular location">
    <subcellularLocation>
        <location evidence="1">Membrane</location>
        <topology evidence="1">Multi-pass membrane protein</topology>
    </subcellularLocation>
</comment>
<keyword evidence="6 12" id="KW-1133">Transmembrane helix</keyword>
<evidence type="ECO:0000259" key="13">
    <source>
        <dbReference type="Pfam" id="PF01301"/>
    </source>
</evidence>
<evidence type="ECO:0000256" key="12">
    <source>
        <dbReference type="SAM" id="Phobius"/>
    </source>
</evidence>
<feature type="transmembrane region" description="Helical" evidence="12">
    <location>
        <begin position="39"/>
        <end position="59"/>
    </location>
</feature>
<feature type="transmembrane region" description="Helical" evidence="12">
    <location>
        <begin position="65"/>
        <end position="89"/>
    </location>
</feature>
<dbReference type="CDD" id="cd15489">
    <property type="entry name" value="PHD_SF"/>
    <property type="match status" value="1"/>
</dbReference>
<comment type="similarity">
    <text evidence="2 11">Belongs to the glycosyl hydrolase 35 family.</text>
</comment>
<dbReference type="Pfam" id="PF04178">
    <property type="entry name" value="Got1"/>
    <property type="match status" value="1"/>
</dbReference>
<feature type="transmembrane region" description="Helical" evidence="12">
    <location>
        <begin position="243"/>
        <end position="265"/>
    </location>
</feature>
<dbReference type="GO" id="GO:0005975">
    <property type="term" value="P:carbohydrate metabolic process"/>
    <property type="evidence" value="ECO:0007669"/>
    <property type="project" value="InterPro"/>
</dbReference>
<sequence>MDKLRQVLSGGDSNSEEREGFAAQIIDATTLNRSTRIKWFAIFFVLGFVLSILGTALIALPRGLILFALFYTLGNICSISSTMFLMGPWKQLKKMFNETRVISTLLVLAFMILTLLAALKWHKSLLALIFCFLQFLAYIWYSISYIPGAHSAVTHTVIIRMGVLPRASFRQCSICKKGHNNDEPDQWILVCNCNSHVHRRCQVNMMTESGLIRCKNCKDQFNGIKYQHEPKSEWRFLWECDNAFVDFITNIGFVISMLLIILSFLKILFYDFNPFIEEITDFDFQLNKNALQHNFAVVMIINAKCLTTSLIIQLFFIVLIESRNFSIDYAHNRFVKDGKPYRYVAGSIHYFRVPNKLWRDRLQKMKFGGLNAISTYVEWSSIEQKPGVFDFSGDNNITHFILEAQQQGLDVILRPGPYICSERDMGGLPYWLLSKNGIKLRSHDRTYLMAVDRYLNVLLPMVKPLLYHNGGPIIMVQVENEYGSYESEKCDTQYTGHLRNQFRKLLGNEIVLYTTDGGTDHHLKCGKIYDVYSTIDFGISDQASVSKYFATQRKHQHRGPLVNSEYYSGWLSYWGQPRTIWAIDLFAATLDMMLSMNASVNIYMYHGGTNFGFTAGANLNSSSTYLPVLTSYDYDAPISEAGDLQPKFFIIKRIIKRYLPIESDSKSFANESLKMILPPIEMAPKATLFDLLPNAIIDEQPKTFEQLDHNQGFMLYSTKLNFEPSQPALLSIPNLHDRAQIFVDRKYVGTLSLTHNVFQLSINAKRNSSIDILVENQGRIFYGRYINQQKGILGSVKVSQNIHQTTMTEQQKSQIPTFFTGSFILPNKPNYPLDSFLNVTGFIKGIAFLNGFNLGRYWPLVGPQKTLYAPSVYFKPYPELNRIVVFETEQNSCFKSESKCSIQFVDQHIIDGDIQESV</sequence>
<evidence type="ECO:0000313" key="17">
    <source>
        <dbReference type="Proteomes" id="UP001142055"/>
    </source>
</evidence>
<feature type="transmembrane region" description="Helical" evidence="12">
    <location>
        <begin position="125"/>
        <end position="143"/>
    </location>
</feature>
<evidence type="ECO:0000256" key="9">
    <source>
        <dbReference type="ARBA" id="ARBA00023295"/>
    </source>
</evidence>
<evidence type="ECO:0000256" key="4">
    <source>
        <dbReference type="ARBA" id="ARBA00022729"/>
    </source>
</evidence>
<dbReference type="GO" id="GO:0004565">
    <property type="term" value="F:beta-galactosidase activity"/>
    <property type="evidence" value="ECO:0007669"/>
    <property type="project" value="UniProtKB-EC"/>
</dbReference>
<dbReference type="GO" id="GO:0016192">
    <property type="term" value="P:vesicle-mediated transport"/>
    <property type="evidence" value="ECO:0007669"/>
    <property type="project" value="InterPro"/>
</dbReference>
<dbReference type="AlphaFoldDB" id="A0A9Q0MGQ8"/>
<dbReference type="Gene3D" id="3.20.20.80">
    <property type="entry name" value="Glycosidases"/>
    <property type="match status" value="1"/>
</dbReference>
<reference evidence="16" key="1">
    <citation type="submission" date="2022-12" db="EMBL/GenBank/DDBJ databases">
        <title>Genome assemblies of Blomia tropicalis.</title>
        <authorList>
            <person name="Cui Y."/>
        </authorList>
    </citation>
    <scope>NUCLEOTIDE SEQUENCE</scope>
    <source>
        <tissue evidence="16">Adult mites</tissue>
    </source>
</reference>
<dbReference type="PRINTS" id="PR00742">
    <property type="entry name" value="GLHYDRLASE35"/>
</dbReference>
<keyword evidence="3 12" id="KW-0812">Transmembrane</keyword>
<keyword evidence="17" id="KW-1185">Reference proteome</keyword>
<evidence type="ECO:0000259" key="15">
    <source>
        <dbReference type="Pfam" id="PF21467"/>
    </source>
</evidence>
<dbReference type="GO" id="GO:0016020">
    <property type="term" value="C:membrane"/>
    <property type="evidence" value="ECO:0007669"/>
    <property type="project" value="UniProtKB-SubCell"/>
</dbReference>
<feature type="transmembrane region" description="Helical" evidence="12">
    <location>
        <begin position="295"/>
        <end position="320"/>
    </location>
</feature>
<dbReference type="Pfam" id="PF21467">
    <property type="entry name" value="BetaGal_gal-bd"/>
    <property type="match status" value="1"/>
</dbReference>
<dbReference type="InterPro" id="IPR017853">
    <property type="entry name" value="GH"/>
</dbReference>
<keyword evidence="5 10" id="KW-0378">Hydrolase</keyword>
<dbReference type="Pfam" id="PF01301">
    <property type="entry name" value="Glyco_hydro_35"/>
    <property type="match status" value="1"/>
</dbReference>
<keyword evidence="8" id="KW-0325">Glycoprotein</keyword>
<feature type="transmembrane region" description="Helical" evidence="12">
    <location>
        <begin position="101"/>
        <end position="119"/>
    </location>
</feature>
<evidence type="ECO:0000256" key="7">
    <source>
        <dbReference type="ARBA" id="ARBA00023136"/>
    </source>
</evidence>